<dbReference type="PRINTS" id="PR01171">
    <property type="entry name" value="BCTLIPOCALIN"/>
</dbReference>
<dbReference type="RefSeq" id="WP_138347147.1">
    <property type="nucleotide sequence ID" value="NZ_SROY01000001.1"/>
</dbReference>
<feature type="chain" id="PRO_5024528260" description="Outer membrane lipoprotein Blc" evidence="2">
    <location>
        <begin position="19"/>
        <end position="180"/>
    </location>
</feature>
<dbReference type="InterPro" id="IPR022271">
    <property type="entry name" value="Lipocalin_ApoD"/>
</dbReference>
<feature type="signal peptide" evidence="2">
    <location>
        <begin position="1"/>
        <end position="18"/>
    </location>
</feature>
<dbReference type="Gene3D" id="2.40.128.20">
    <property type="match status" value="1"/>
</dbReference>
<keyword evidence="2" id="KW-0998">Cell outer membrane</keyword>
<name>A0A5R9PJG6_9GAMM</name>
<evidence type="ECO:0000313" key="5">
    <source>
        <dbReference type="Proteomes" id="UP000308508"/>
    </source>
</evidence>
<comment type="subcellular location">
    <subcellularLocation>
        <location evidence="2">Cell outer membrane</location>
    </subcellularLocation>
</comment>
<evidence type="ECO:0000256" key="2">
    <source>
        <dbReference type="PIRNR" id="PIRNR036893"/>
    </source>
</evidence>
<dbReference type="GO" id="GO:0006950">
    <property type="term" value="P:response to stress"/>
    <property type="evidence" value="ECO:0007669"/>
    <property type="project" value="UniProtKB-ARBA"/>
</dbReference>
<dbReference type="GO" id="GO:0009279">
    <property type="term" value="C:cell outer membrane"/>
    <property type="evidence" value="ECO:0007669"/>
    <property type="project" value="UniProtKB-SubCell"/>
</dbReference>
<comment type="caution">
    <text evidence="4">The sequence shown here is derived from an EMBL/GenBank/DDBJ whole genome shotgun (WGS) entry which is preliminary data.</text>
</comment>
<dbReference type="EMBL" id="SROY01000001">
    <property type="protein sequence ID" value="TLX22878.1"/>
    <property type="molecule type" value="Genomic_DNA"/>
</dbReference>
<dbReference type="PANTHER" id="PTHR10612:SF34">
    <property type="entry name" value="APOLIPOPROTEIN D"/>
    <property type="match status" value="1"/>
</dbReference>
<comment type="subunit">
    <text evidence="2">Homodimer.</text>
</comment>
<dbReference type="PIRSF" id="PIRSF036893">
    <property type="entry name" value="Lipocalin_ApoD"/>
    <property type="match status" value="1"/>
</dbReference>
<dbReference type="InterPro" id="IPR047202">
    <property type="entry name" value="Lipocalin_Blc-like_dom"/>
</dbReference>
<organism evidence="4 5">
    <name type="scientific">Thermomonas fusca</name>
    <dbReference type="NCBI Taxonomy" id="215690"/>
    <lineage>
        <taxon>Bacteria</taxon>
        <taxon>Pseudomonadati</taxon>
        <taxon>Pseudomonadota</taxon>
        <taxon>Gammaproteobacteria</taxon>
        <taxon>Lysobacterales</taxon>
        <taxon>Lysobacteraceae</taxon>
        <taxon>Thermomonas</taxon>
    </lineage>
</organism>
<comment type="similarity">
    <text evidence="1 2">Belongs to the calycin superfamily. Lipocalin family.</text>
</comment>
<dbReference type="CDD" id="cd19438">
    <property type="entry name" value="lipocalin_Blc-like"/>
    <property type="match status" value="1"/>
</dbReference>
<dbReference type="InterPro" id="IPR012674">
    <property type="entry name" value="Calycin"/>
</dbReference>
<evidence type="ECO:0000313" key="4">
    <source>
        <dbReference type="EMBL" id="TLX22878.1"/>
    </source>
</evidence>
<feature type="domain" description="Lipocalin/cytosolic fatty-acid binding" evidence="3">
    <location>
        <begin position="31"/>
        <end position="174"/>
    </location>
</feature>
<dbReference type="GO" id="GO:0008289">
    <property type="term" value="F:lipid binding"/>
    <property type="evidence" value="ECO:0007669"/>
    <property type="project" value="UniProtKB-UniRule"/>
</dbReference>
<keyword evidence="2" id="KW-0732">Signal</keyword>
<keyword evidence="2" id="KW-0449">Lipoprotein</keyword>
<keyword evidence="2" id="KW-0472">Membrane</keyword>
<dbReference type="PANTHER" id="PTHR10612">
    <property type="entry name" value="APOLIPOPROTEIN D"/>
    <property type="match status" value="1"/>
</dbReference>
<dbReference type="InterPro" id="IPR002446">
    <property type="entry name" value="Lipocalin_bac"/>
</dbReference>
<dbReference type="InterPro" id="IPR000566">
    <property type="entry name" value="Lipocln_cytosolic_FA-bd_dom"/>
</dbReference>
<dbReference type="InterPro" id="IPR022272">
    <property type="entry name" value="Lipocalin_CS"/>
</dbReference>
<proteinExistence type="inferred from homology"/>
<gene>
    <name evidence="4" type="ORF">E5S66_02300</name>
</gene>
<sequence length="180" mass="20128">MPRSLLLPLLLATGLACAQEAPLPNAAVPALDLQRYAGQWHEIAHLPMFFQRNCTAAITATYTPQPDGGMAVRNACERRDGRRLVSEAIARPVAGQPGQLQVRFAPAWLGWLPMVWADYWVVELDPAYRWAVVGGPSRKYLWILSRTPVMPRAQFDAIRERAAQRGYPVERLIQAGRTVE</sequence>
<comment type="function">
    <text evidence="2">Involved in the storage or transport of lipids necessary for membrane maintenance under stressful conditions. Displays a binding preference for lysophospholipids.</text>
</comment>
<evidence type="ECO:0000259" key="3">
    <source>
        <dbReference type="Pfam" id="PF08212"/>
    </source>
</evidence>
<dbReference type="Pfam" id="PF08212">
    <property type="entry name" value="Lipocalin_2"/>
    <property type="match status" value="1"/>
</dbReference>
<protein>
    <recommendedName>
        <fullName evidence="2">Outer membrane lipoprotein Blc</fullName>
    </recommendedName>
</protein>
<dbReference type="STRING" id="1123377.GCA_000423885_02473"/>
<dbReference type="PROSITE" id="PS00213">
    <property type="entry name" value="LIPOCALIN"/>
    <property type="match status" value="1"/>
</dbReference>
<dbReference type="PROSITE" id="PS51257">
    <property type="entry name" value="PROKAR_LIPOPROTEIN"/>
    <property type="match status" value="1"/>
</dbReference>
<keyword evidence="5" id="KW-1185">Reference proteome</keyword>
<dbReference type="SUPFAM" id="SSF50814">
    <property type="entry name" value="Lipocalins"/>
    <property type="match status" value="1"/>
</dbReference>
<dbReference type="AlphaFoldDB" id="A0A5R9PJG6"/>
<evidence type="ECO:0000256" key="1">
    <source>
        <dbReference type="ARBA" id="ARBA00006889"/>
    </source>
</evidence>
<reference evidence="4 5" key="1">
    <citation type="submission" date="2019-04" db="EMBL/GenBank/DDBJ databases">
        <authorList>
            <person name="Grouzdev D.S."/>
            <person name="Nazina T.N."/>
        </authorList>
    </citation>
    <scope>NUCLEOTIDE SEQUENCE [LARGE SCALE GENOMIC DNA]</scope>
    <source>
        <strain evidence="4 5">SHC 3-19</strain>
    </source>
</reference>
<keyword evidence="2" id="KW-0446">Lipid-binding</keyword>
<accession>A0A5R9PJG6</accession>
<dbReference type="Proteomes" id="UP000308508">
    <property type="component" value="Unassembled WGS sequence"/>
</dbReference>